<feature type="compositionally biased region" description="Basic and acidic residues" evidence="1">
    <location>
        <begin position="61"/>
        <end position="77"/>
    </location>
</feature>
<gene>
    <name evidence="3" type="ordered locus">HBZC1_03940</name>
</gene>
<dbReference type="AlphaFoldDB" id="F8KRJ3"/>
<dbReference type="InterPro" id="IPR041092">
    <property type="entry name" value="PBECR1"/>
</dbReference>
<evidence type="ECO:0000259" key="2">
    <source>
        <dbReference type="Pfam" id="PF18809"/>
    </source>
</evidence>
<feature type="compositionally biased region" description="Polar residues" evidence="1">
    <location>
        <begin position="97"/>
        <end position="118"/>
    </location>
</feature>
<reference evidence="3 4" key="1">
    <citation type="journal article" date="2011" name="J. Bacteriol.">
        <title>Genome sequence of Helicobacter bizzozeronii strain CIII-1, an isolate from human gastric mucosa.</title>
        <authorList>
            <person name="Schott T."/>
            <person name="Rossi M."/>
            <person name="Hanninen M.L."/>
        </authorList>
    </citation>
    <scope>NUCLEOTIDE SEQUENCE [LARGE SCALE GENOMIC DNA]</scope>
    <source>
        <strain evidence="3 4">CIII-1</strain>
    </source>
</reference>
<organism evidence="3 4">
    <name type="scientific">Helicobacter bizzozeronii (strain CIII-1)</name>
    <dbReference type="NCBI Taxonomy" id="1002804"/>
    <lineage>
        <taxon>Bacteria</taxon>
        <taxon>Pseudomonadati</taxon>
        <taxon>Campylobacterota</taxon>
        <taxon>Epsilonproteobacteria</taxon>
        <taxon>Campylobacterales</taxon>
        <taxon>Helicobacteraceae</taxon>
        <taxon>Helicobacter</taxon>
    </lineage>
</organism>
<dbReference type="Pfam" id="PF18809">
    <property type="entry name" value="PBECR1"/>
    <property type="match status" value="1"/>
</dbReference>
<feature type="region of interest" description="Disordered" evidence="1">
    <location>
        <begin position="52"/>
        <end position="118"/>
    </location>
</feature>
<dbReference type="STRING" id="1002804.HBZC1_03940"/>
<evidence type="ECO:0000256" key="1">
    <source>
        <dbReference type="SAM" id="MobiDB-lite"/>
    </source>
</evidence>
<sequence length="258" mass="28803">MYHVLRDPNIRASMPYQRILELEAESNRLAQGFDLDISDLASYEVSLTSASNSEKSVLVRKSPDDLKPTQEPLEKSNSKPLSSDPETAYNRPESELSRNSNFSGDSGKSIQTPLNNPTKPHLKTLHIEPNPAFGEHFAEFEGKGKEAVAKLLQERRGQVAGAFYREDLGYIDLVWGVNATDLKGLRGANGKPIKPYGLSKILEKHASDFESFKGADIQEKLAKGITKIIERGYVLENAGIYTIRFKNQDGSFRESRFI</sequence>
<evidence type="ECO:0000313" key="3">
    <source>
        <dbReference type="EMBL" id="CCB79380.1"/>
    </source>
</evidence>
<accession>F8KRJ3</accession>
<dbReference type="KEGG" id="hbi:HBZC1_03940"/>
<feature type="domain" description="Phage-Barnase-EndoU-ColicinE5/D-RelE-like nuclease" evidence="2">
    <location>
        <begin position="162"/>
        <end position="252"/>
    </location>
</feature>
<keyword evidence="4" id="KW-1185">Reference proteome</keyword>
<dbReference type="HOGENOM" id="CLU_1076748_0_0_7"/>
<evidence type="ECO:0000313" key="4">
    <source>
        <dbReference type="Proteomes" id="UP000008387"/>
    </source>
</evidence>
<name>F8KRJ3_HELBC</name>
<proteinExistence type="predicted"/>
<dbReference type="EMBL" id="FR871757">
    <property type="protein sequence ID" value="CCB79380.1"/>
    <property type="molecule type" value="Genomic_DNA"/>
</dbReference>
<protein>
    <recommendedName>
        <fullName evidence="2">Phage-Barnase-EndoU-ColicinE5/D-RelE-like nuclease domain-containing protein</fullName>
    </recommendedName>
</protein>
<dbReference type="Proteomes" id="UP000008387">
    <property type="component" value="Chromosome"/>
</dbReference>